<accession>H5WZ37</accession>
<dbReference type="STRING" id="882083.SacmaDRAFT_4797"/>
<dbReference type="SUPFAM" id="SSF52266">
    <property type="entry name" value="SGNH hydrolase"/>
    <property type="match status" value="1"/>
</dbReference>
<feature type="disulfide bond" evidence="2">
    <location>
        <begin position="136"/>
        <end position="149"/>
    </location>
</feature>
<dbReference type="Proteomes" id="UP000004926">
    <property type="component" value="Chromosome"/>
</dbReference>
<dbReference type="InterPro" id="IPR036514">
    <property type="entry name" value="SGNH_hydro_sf"/>
</dbReference>
<dbReference type="CDD" id="cd01823">
    <property type="entry name" value="SEST_like"/>
    <property type="match status" value="1"/>
</dbReference>
<feature type="disulfide bond" evidence="2">
    <location>
        <begin position="62"/>
        <end position="87"/>
    </location>
</feature>
<feature type="active site" description="Nucleophile" evidence="1">
    <location>
        <position position="47"/>
    </location>
</feature>
<dbReference type="PANTHER" id="PTHR37981:SF1">
    <property type="entry name" value="SGNH HYDROLASE-TYPE ESTERASE DOMAIN-CONTAINING PROTEIN"/>
    <property type="match status" value="1"/>
</dbReference>
<protein>
    <recommendedName>
        <fullName evidence="4">SGNH hydrolase-type esterase domain-containing protein</fullName>
    </recommendedName>
</protein>
<name>H5WZ37_9PSEU</name>
<dbReference type="RefSeq" id="WP_009156349.1">
    <property type="nucleotide sequence ID" value="NZ_CM001439.1"/>
</dbReference>
<dbReference type="Gene3D" id="3.40.50.1110">
    <property type="entry name" value="SGNH hydrolase"/>
    <property type="match status" value="1"/>
</dbReference>
<dbReference type="EMBL" id="CM001439">
    <property type="protein sequence ID" value="EHR52971.1"/>
    <property type="molecule type" value="Genomic_DNA"/>
</dbReference>
<evidence type="ECO:0000313" key="5">
    <source>
        <dbReference type="EMBL" id="EHR52971.1"/>
    </source>
</evidence>
<dbReference type="eggNOG" id="COG2755">
    <property type="taxonomic scope" value="Bacteria"/>
</dbReference>
<gene>
    <name evidence="5" type="ORF">SacmaDRAFT_4797</name>
</gene>
<keyword evidence="3" id="KW-0732">Signal</keyword>
<dbReference type="HOGENOM" id="CLU_038449_4_1_11"/>
<dbReference type="GO" id="GO:0019433">
    <property type="term" value="P:triglyceride catabolic process"/>
    <property type="evidence" value="ECO:0007669"/>
    <property type="project" value="TreeGrafter"/>
</dbReference>
<feature type="chain" id="PRO_5003600573" description="SGNH hydrolase-type esterase domain-containing protein" evidence="3">
    <location>
        <begin position="30"/>
        <end position="297"/>
    </location>
</feature>
<evidence type="ECO:0000259" key="4">
    <source>
        <dbReference type="Pfam" id="PF13472"/>
    </source>
</evidence>
<keyword evidence="2" id="KW-1015">Disulfide bond</keyword>
<evidence type="ECO:0000256" key="3">
    <source>
        <dbReference type="SAM" id="SignalP"/>
    </source>
</evidence>
<dbReference type="GO" id="GO:0004806">
    <property type="term" value="F:triacylglycerol lipase activity"/>
    <property type="evidence" value="ECO:0007669"/>
    <property type="project" value="TreeGrafter"/>
</dbReference>
<proteinExistence type="predicted"/>
<dbReference type="Pfam" id="PF13472">
    <property type="entry name" value="Lipase_GDSL_2"/>
    <property type="match status" value="1"/>
</dbReference>
<feature type="signal peptide" evidence="3">
    <location>
        <begin position="1"/>
        <end position="29"/>
    </location>
</feature>
<dbReference type="PANTHER" id="PTHR37981">
    <property type="entry name" value="LIPASE 2"/>
    <property type="match status" value="1"/>
</dbReference>
<evidence type="ECO:0000256" key="2">
    <source>
        <dbReference type="PIRSR" id="PIRSR637460-2"/>
    </source>
</evidence>
<dbReference type="InterPro" id="IPR013830">
    <property type="entry name" value="SGNH_hydro"/>
</dbReference>
<evidence type="ECO:0000256" key="1">
    <source>
        <dbReference type="PIRSR" id="PIRSR637460-1"/>
    </source>
</evidence>
<keyword evidence="6" id="KW-1185">Reference proteome</keyword>
<evidence type="ECO:0000313" key="6">
    <source>
        <dbReference type="Proteomes" id="UP000004926"/>
    </source>
</evidence>
<sequence length="297" mass="31161">MRRALATLATATALLTTGWLGALAPAAQSAPTADGRGYYDYVSLGDSFTSGTGIPNQVDLPCTRSDRNYPSLVASRLEPSEFTDVSCGGADTTHMTSPQWGVANAAQFDALATDTDLVTIGIGGNDIPFVEVIVTCATLGAGVPHGSPCRDYYNFGGTDRLAEKIRAVGPLVADVLRGIAERSPRADIYLVGYPVLLPDSGANCWPVVPISDGDAPYLRDMTKLLNQVLAQQAQQHGVTFVDTYTSSIGHDMCKPTGEKWVEAVLLTSPAAPVHPNALGARNQARQVLAALGETADA</sequence>
<organism evidence="5 6">
    <name type="scientific">Saccharomonospora marina XMU15</name>
    <dbReference type="NCBI Taxonomy" id="882083"/>
    <lineage>
        <taxon>Bacteria</taxon>
        <taxon>Bacillati</taxon>
        <taxon>Actinomycetota</taxon>
        <taxon>Actinomycetes</taxon>
        <taxon>Pseudonocardiales</taxon>
        <taxon>Pseudonocardiaceae</taxon>
        <taxon>Saccharomonospora</taxon>
    </lineage>
</organism>
<reference evidence="5 6" key="1">
    <citation type="journal article" date="2012" name="Stand. Genomic Sci.">
        <title>Genome sequence of the ocean sediment bacterium Saccharomonospora marina type strain (XMU15(T)).</title>
        <authorList>
            <person name="Klenk H.P."/>
            <person name="Lu M."/>
            <person name="Lucas S."/>
            <person name="Lapidus A."/>
            <person name="Copeland A."/>
            <person name="Pitluck S."/>
            <person name="Goodwin L.A."/>
            <person name="Han C."/>
            <person name="Tapia R."/>
            <person name="Brambilla E.M."/>
            <person name="Potter G."/>
            <person name="Land M."/>
            <person name="Ivanova N."/>
            <person name="Rohde M."/>
            <person name="Goker M."/>
            <person name="Detter J.C."/>
            <person name="Li W.J."/>
            <person name="Kyrpides N.C."/>
            <person name="Woyke T."/>
        </authorList>
    </citation>
    <scope>NUCLEOTIDE SEQUENCE [LARGE SCALE GENOMIC DNA]</scope>
    <source>
        <strain evidence="5 6">XMU15</strain>
    </source>
</reference>
<feature type="disulfide bond" evidence="2">
    <location>
        <begin position="204"/>
        <end position="253"/>
    </location>
</feature>
<dbReference type="AlphaFoldDB" id="H5WZ37"/>
<dbReference type="InterPro" id="IPR037460">
    <property type="entry name" value="SEST-like"/>
</dbReference>
<feature type="domain" description="SGNH hydrolase-type esterase" evidence="4">
    <location>
        <begin position="44"/>
        <end position="281"/>
    </location>
</feature>
<dbReference type="OrthoDB" id="5503950at2"/>
<feature type="active site" evidence="1">
    <location>
        <position position="274"/>
    </location>
</feature>